<dbReference type="Proteomes" id="UP001325680">
    <property type="component" value="Chromosome"/>
</dbReference>
<dbReference type="RefSeq" id="WP_114790986.1">
    <property type="nucleotide sequence ID" value="NZ_CP139960.1"/>
</dbReference>
<reference evidence="1 2" key="1">
    <citation type="submission" date="2023-12" db="EMBL/GenBank/DDBJ databases">
        <title>Genome sequencing and assembly of bacterial species from a model synthetic community.</title>
        <authorList>
            <person name="Hogle S.L."/>
        </authorList>
    </citation>
    <scope>NUCLEOTIDE SEQUENCE [LARGE SCALE GENOMIC DNA]</scope>
    <source>
        <strain evidence="1 2">HAMBI_3031</strain>
    </source>
</reference>
<evidence type="ECO:0000313" key="2">
    <source>
        <dbReference type="Proteomes" id="UP001325680"/>
    </source>
</evidence>
<dbReference type="InterPro" id="IPR018490">
    <property type="entry name" value="cNMP-bd_dom_sf"/>
</dbReference>
<dbReference type="Gene3D" id="2.60.120.10">
    <property type="entry name" value="Jelly Rolls"/>
    <property type="match status" value="1"/>
</dbReference>
<dbReference type="EMBL" id="CP139960">
    <property type="protein sequence ID" value="WQD38164.1"/>
    <property type="molecule type" value="Genomic_DNA"/>
</dbReference>
<organism evidence="1 2">
    <name type="scientific">Niabella yanshanensis</name>
    <dbReference type="NCBI Taxonomy" id="577386"/>
    <lineage>
        <taxon>Bacteria</taxon>
        <taxon>Pseudomonadati</taxon>
        <taxon>Bacteroidota</taxon>
        <taxon>Chitinophagia</taxon>
        <taxon>Chitinophagales</taxon>
        <taxon>Chitinophagaceae</taxon>
        <taxon>Niabella</taxon>
    </lineage>
</organism>
<accession>A0ABZ0W675</accession>
<name>A0ABZ0W675_9BACT</name>
<evidence type="ECO:0000313" key="1">
    <source>
        <dbReference type="EMBL" id="WQD38164.1"/>
    </source>
</evidence>
<keyword evidence="2" id="KW-1185">Reference proteome</keyword>
<sequence>MTDFELLAFAFKQFAGLPAQEFEKSMPYWKNETFKKWDFYNQHQSVCKYLGFIKKGVFRSYVIDGKTGEDKNVFLYSGNQFVVSFKSFIQQIPCDYHTQAMTEAEVLCIHFLDLQKLYQQSHAWEKFGRLLAQEAFNISMERTESFLFKSPEQRYLDLIKNHPDIFNNIPLYHISSYLGIQGPSLSRIRKRILGK</sequence>
<protein>
    <submittedName>
        <fullName evidence="1">Crp/Fnr family transcriptional regulator</fullName>
    </submittedName>
</protein>
<dbReference type="SUPFAM" id="SSF51206">
    <property type="entry name" value="cAMP-binding domain-like"/>
    <property type="match status" value="1"/>
</dbReference>
<proteinExistence type="predicted"/>
<gene>
    <name evidence="1" type="ORF">U0035_21070</name>
</gene>
<dbReference type="InterPro" id="IPR014710">
    <property type="entry name" value="RmlC-like_jellyroll"/>
</dbReference>